<dbReference type="Gene3D" id="1.10.530.10">
    <property type="match status" value="1"/>
</dbReference>
<gene>
    <name evidence="2" type="ORF">EVA_12292</name>
</gene>
<reference evidence="2" key="1">
    <citation type="journal article" date="2012" name="PLoS ONE">
        <title>Gene sets for utilization of primary and secondary nutrition supplies in the distal gut of endangered iberian lynx.</title>
        <authorList>
            <person name="Alcaide M."/>
            <person name="Messina E."/>
            <person name="Richter M."/>
            <person name="Bargiela R."/>
            <person name="Peplies J."/>
            <person name="Huws S.A."/>
            <person name="Newbold C.J."/>
            <person name="Golyshin P.N."/>
            <person name="Simon M.A."/>
            <person name="Lopez G."/>
            <person name="Yakimov M.M."/>
            <person name="Ferrer M."/>
        </authorList>
    </citation>
    <scope>NUCLEOTIDE SEQUENCE</scope>
</reference>
<evidence type="ECO:0000313" key="2">
    <source>
        <dbReference type="EMBL" id="EJW99599.1"/>
    </source>
</evidence>
<dbReference type="Pfam" id="PF01464">
    <property type="entry name" value="SLT"/>
    <property type="match status" value="1"/>
</dbReference>
<dbReference type="PANTHER" id="PTHR37423">
    <property type="entry name" value="SOLUBLE LYTIC MUREIN TRANSGLYCOSYLASE-RELATED"/>
    <property type="match status" value="1"/>
</dbReference>
<name>J9GJ62_9ZZZZ</name>
<dbReference type="PANTHER" id="PTHR37423:SF5">
    <property type="entry name" value="SOLUBLE LYTIC MUREIN TRANSGLYCOSYLASE"/>
    <property type="match status" value="1"/>
</dbReference>
<dbReference type="InterPro" id="IPR008258">
    <property type="entry name" value="Transglycosylase_SLT_dom_1"/>
</dbReference>
<organism evidence="2">
    <name type="scientific">gut metagenome</name>
    <dbReference type="NCBI Taxonomy" id="749906"/>
    <lineage>
        <taxon>unclassified sequences</taxon>
        <taxon>metagenomes</taxon>
        <taxon>organismal metagenomes</taxon>
    </lineage>
</organism>
<sequence length="82" mass="9401">MINTSLRSGTEYFDIDQRFPTPQKTLFIKVSSEQEIPTSWVYGLIRQESRFMLTVSSTVGARGLMQIMPSTAQWLAKKTKIK</sequence>
<dbReference type="InterPro" id="IPR023346">
    <property type="entry name" value="Lysozyme-like_dom_sf"/>
</dbReference>
<feature type="domain" description="Transglycosylase SLT" evidence="1">
    <location>
        <begin position="26"/>
        <end position="80"/>
    </location>
</feature>
<evidence type="ECO:0000259" key="1">
    <source>
        <dbReference type="Pfam" id="PF01464"/>
    </source>
</evidence>
<proteinExistence type="predicted"/>
<accession>J9GJ62</accession>
<comment type="caution">
    <text evidence="2">The sequence shown here is derived from an EMBL/GenBank/DDBJ whole genome shotgun (WGS) entry which is preliminary data.</text>
</comment>
<dbReference type="AlphaFoldDB" id="J9GJ62"/>
<dbReference type="EMBL" id="AMCI01003734">
    <property type="protein sequence ID" value="EJW99599.1"/>
    <property type="molecule type" value="Genomic_DNA"/>
</dbReference>
<dbReference type="SUPFAM" id="SSF53955">
    <property type="entry name" value="Lysozyme-like"/>
    <property type="match status" value="1"/>
</dbReference>
<protein>
    <submittedName>
        <fullName evidence="2">Soluble lytic murein transglycosylase</fullName>
    </submittedName>
</protein>